<comment type="subcellular location">
    <subcellularLocation>
        <location evidence="1">Cell envelope</location>
    </subcellularLocation>
</comment>
<keyword evidence="2" id="KW-0732">Signal</keyword>
<sequence length="324" mass="33399">MSRRKPLKLRTPRSTTARSVKRTAIGALAVVGLLTGCSGGTDRGDVLADLATQGAETLEALPEVAAAATAAVQTACASGEKADFDAAAEDVAAAQTRWHEAEAFWLGPATDLRSNSIVDWPANAQDVDDLVAAEEPATIDVNYLAAYVGADTRGYGAVLTLLEQAPLDERQCDYANAATALAESGIDAVTAAWTDPDDGEPYRDELADPAVGIDAVVNHLLALLANKDAANLEARSNSVEDLLFGPEGDSGLSALLDDDLTAQLRSETDELIAATKDGEAAADDEPSEAALAAMNELRATVATQVVAELGVTVTFSDADGDSAG</sequence>
<gene>
    <name evidence="4" type="ORF">IPN02_00080</name>
</gene>
<dbReference type="EMBL" id="JADJZA010000001">
    <property type="protein sequence ID" value="MBK9295284.1"/>
    <property type="molecule type" value="Genomic_DNA"/>
</dbReference>
<proteinExistence type="predicted"/>
<evidence type="ECO:0000313" key="4">
    <source>
        <dbReference type="EMBL" id="MBK9295284.1"/>
    </source>
</evidence>
<dbReference type="GO" id="GO:0030313">
    <property type="term" value="C:cell envelope"/>
    <property type="evidence" value="ECO:0007669"/>
    <property type="project" value="UniProtKB-SubCell"/>
</dbReference>
<name>A0A936N8Z4_9ACTN</name>
<evidence type="ECO:0000313" key="5">
    <source>
        <dbReference type="Proteomes" id="UP000727993"/>
    </source>
</evidence>
<dbReference type="Gene3D" id="1.20.1420.20">
    <property type="entry name" value="M75 peptidase, HXXE motif"/>
    <property type="match status" value="2"/>
</dbReference>
<dbReference type="Pfam" id="PF09375">
    <property type="entry name" value="Peptidase_M75"/>
    <property type="match status" value="1"/>
</dbReference>
<reference evidence="4 5" key="1">
    <citation type="submission" date="2020-10" db="EMBL/GenBank/DDBJ databases">
        <title>Connecting structure to function with the recovery of over 1000 high-quality activated sludge metagenome-assembled genomes encoding full-length rRNA genes using long-read sequencing.</title>
        <authorList>
            <person name="Singleton C.M."/>
            <person name="Petriglieri F."/>
            <person name="Kristensen J.M."/>
            <person name="Kirkegaard R.H."/>
            <person name="Michaelsen T.Y."/>
            <person name="Andersen M.H."/>
            <person name="Karst S.M."/>
            <person name="Dueholm M.S."/>
            <person name="Nielsen P.H."/>
            <person name="Albertsen M."/>
        </authorList>
    </citation>
    <scope>NUCLEOTIDE SEQUENCE [LARGE SCALE GENOMIC DNA]</scope>
    <source>
        <strain evidence="4">Lyne_18-Q3-R50-59_MAXAC.006</strain>
    </source>
</reference>
<dbReference type="InterPro" id="IPR038352">
    <property type="entry name" value="Imelysin_sf"/>
</dbReference>
<evidence type="ECO:0000256" key="2">
    <source>
        <dbReference type="ARBA" id="ARBA00022729"/>
    </source>
</evidence>
<protein>
    <recommendedName>
        <fullName evidence="3">Imelysin-like domain-containing protein</fullName>
    </recommendedName>
</protein>
<evidence type="ECO:0000259" key="3">
    <source>
        <dbReference type="Pfam" id="PF09375"/>
    </source>
</evidence>
<dbReference type="AlphaFoldDB" id="A0A936N8Z4"/>
<accession>A0A936N8Z4</accession>
<comment type="caution">
    <text evidence="4">The sequence shown here is derived from an EMBL/GenBank/DDBJ whole genome shotgun (WGS) entry which is preliminary data.</text>
</comment>
<organism evidence="4 5">
    <name type="scientific">Candidatus Neomicrothrix subdominans</name>
    <dbReference type="NCBI Taxonomy" id="2954438"/>
    <lineage>
        <taxon>Bacteria</taxon>
        <taxon>Bacillati</taxon>
        <taxon>Actinomycetota</taxon>
        <taxon>Acidimicrobiia</taxon>
        <taxon>Acidimicrobiales</taxon>
        <taxon>Microthrixaceae</taxon>
        <taxon>Candidatus Neomicrothrix</taxon>
    </lineage>
</organism>
<dbReference type="InterPro" id="IPR018976">
    <property type="entry name" value="Imelysin-like"/>
</dbReference>
<dbReference type="Proteomes" id="UP000727993">
    <property type="component" value="Unassembled WGS sequence"/>
</dbReference>
<feature type="domain" description="Imelysin-like" evidence="3">
    <location>
        <begin position="60"/>
        <end position="225"/>
    </location>
</feature>
<evidence type="ECO:0000256" key="1">
    <source>
        <dbReference type="ARBA" id="ARBA00004196"/>
    </source>
</evidence>